<dbReference type="InterPro" id="IPR051436">
    <property type="entry name" value="Autophagy-related_EPG5"/>
</dbReference>
<name>A0A4Z2FBP5_9TELE</name>
<sequence>MEAARPKKTRAKTSGTHQLARKQKQAEEDQRATAPASEAPAASIEAPPASIEAPPASIEAPAASIEAPPASIEAPPAASVFTDVPLSLPYEEPVPERPPEASARPPVLPRETLISSPHAESTSALTETRPPPRTSRHTAAPSESNREEEEAGEAAAHGAELRVAECEEDVRSWTRPWISTGFQMASAPSAPALYPALCPSLPALEEGPGMRLCQEEVKNREKGPAVLALPEQESSPPSLQLVDSVVELSRSKLYPELPKTAPEMKPFSLEQLSVWEPAGGLRAWLEGVEVCAAQFCALARQESHELTELLQNYWRCRRQLSQSHTLLHTQSSDCKSTQNRLWSFRDEQLTLQGVCADQSKVCGYHRFQQADFGQSVLAELSRLLEARHCSGGPLKEAISVLFSFTRRVLDDTQFQTDVHHWLERLVAVLLHVGGSGEHLYLLGHLLCCPAGVGKWAAPFLQIQVWGNTCGVLPFMQALAILMSPSG</sequence>
<evidence type="ECO:0000313" key="3">
    <source>
        <dbReference type="Proteomes" id="UP000314294"/>
    </source>
</evidence>
<reference evidence="2 3" key="1">
    <citation type="submission" date="2019-03" db="EMBL/GenBank/DDBJ databases">
        <title>First draft genome of Liparis tanakae, snailfish: a comprehensive survey of snailfish specific genes.</title>
        <authorList>
            <person name="Kim W."/>
            <person name="Song I."/>
            <person name="Jeong J.-H."/>
            <person name="Kim D."/>
            <person name="Kim S."/>
            <person name="Ryu S."/>
            <person name="Song J.Y."/>
            <person name="Lee S.K."/>
        </authorList>
    </citation>
    <scope>NUCLEOTIDE SEQUENCE [LARGE SCALE GENOMIC DNA]</scope>
    <source>
        <tissue evidence="2">Muscle</tissue>
    </source>
</reference>
<gene>
    <name evidence="2" type="primary">epg5_3</name>
    <name evidence="2" type="ORF">EYF80_051250</name>
</gene>
<organism evidence="2 3">
    <name type="scientific">Liparis tanakae</name>
    <name type="common">Tanaka's snailfish</name>
    <dbReference type="NCBI Taxonomy" id="230148"/>
    <lineage>
        <taxon>Eukaryota</taxon>
        <taxon>Metazoa</taxon>
        <taxon>Chordata</taxon>
        <taxon>Craniata</taxon>
        <taxon>Vertebrata</taxon>
        <taxon>Euteleostomi</taxon>
        <taxon>Actinopterygii</taxon>
        <taxon>Neopterygii</taxon>
        <taxon>Teleostei</taxon>
        <taxon>Neoteleostei</taxon>
        <taxon>Acanthomorphata</taxon>
        <taxon>Eupercaria</taxon>
        <taxon>Perciformes</taxon>
        <taxon>Cottioidei</taxon>
        <taxon>Cottales</taxon>
        <taxon>Liparidae</taxon>
        <taxon>Liparis</taxon>
    </lineage>
</organism>
<accession>A0A4Z2FBP5</accession>
<dbReference type="OrthoDB" id="75419at2759"/>
<feature type="compositionally biased region" description="Low complexity" evidence="1">
    <location>
        <begin position="34"/>
        <end position="76"/>
    </location>
</feature>
<feature type="compositionally biased region" description="Basic residues" evidence="1">
    <location>
        <begin position="1"/>
        <end position="11"/>
    </location>
</feature>
<feature type="compositionally biased region" description="Polar residues" evidence="1">
    <location>
        <begin position="113"/>
        <end position="126"/>
    </location>
</feature>
<dbReference type="GO" id="GO:0097352">
    <property type="term" value="P:autophagosome maturation"/>
    <property type="evidence" value="ECO:0007669"/>
    <property type="project" value="TreeGrafter"/>
</dbReference>
<dbReference type="PANTHER" id="PTHR31139">
    <property type="entry name" value="ECTOPIC P GRANULES PROTEIN 5 HOMOLOG"/>
    <property type="match status" value="1"/>
</dbReference>
<evidence type="ECO:0000313" key="2">
    <source>
        <dbReference type="EMBL" id="TNN38587.1"/>
    </source>
</evidence>
<feature type="region of interest" description="Disordered" evidence="1">
    <location>
        <begin position="88"/>
        <end position="159"/>
    </location>
</feature>
<dbReference type="AlphaFoldDB" id="A0A4Z2FBP5"/>
<dbReference type="GO" id="GO:0005737">
    <property type="term" value="C:cytoplasm"/>
    <property type="evidence" value="ECO:0007669"/>
    <property type="project" value="TreeGrafter"/>
</dbReference>
<feature type="region of interest" description="Disordered" evidence="1">
    <location>
        <begin position="1"/>
        <end position="76"/>
    </location>
</feature>
<comment type="caution">
    <text evidence="2">The sequence shown here is derived from an EMBL/GenBank/DDBJ whole genome shotgun (WGS) entry which is preliminary data.</text>
</comment>
<evidence type="ECO:0000256" key="1">
    <source>
        <dbReference type="SAM" id="MobiDB-lite"/>
    </source>
</evidence>
<dbReference type="PANTHER" id="PTHR31139:SF4">
    <property type="entry name" value="ECTOPIC P GRANULES PROTEIN 5 HOMOLOG"/>
    <property type="match status" value="1"/>
</dbReference>
<proteinExistence type="predicted"/>
<protein>
    <submittedName>
        <fullName evidence="2">Ectopic P granules protein 5</fullName>
    </submittedName>
</protein>
<keyword evidence="3" id="KW-1185">Reference proteome</keyword>
<dbReference type="EMBL" id="SRLO01001359">
    <property type="protein sequence ID" value="TNN38587.1"/>
    <property type="molecule type" value="Genomic_DNA"/>
</dbReference>
<dbReference type="Proteomes" id="UP000314294">
    <property type="component" value="Unassembled WGS sequence"/>
</dbReference>